<comment type="caution">
    <text evidence="1">The sequence shown here is derived from an EMBL/GenBank/DDBJ whole genome shotgun (WGS) entry which is preliminary data.</text>
</comment>
<dbReference type="Proteomes" id="UP000431922">
    <property type="component" value="Unassembled WGS sequence"/>
</dbReference>
<dbReference type="EMBL" id="WTYL01000001">
    <property type="protein sequence ID" value="MXP42951.1"/>
    <property type="molecule type" value="Genomic_DNA"/>
</dbReference>
<organism evidence="1 2">
    <name type="scientific">Allopontixanthobacter sediminis</name>
    <dbReference type="NCBI Taxonomy" id="1689985"/>
    <lineage>
        <taxon>Bacteria</taxon>
        <taxon>Pseudomonadati</taxon>
        <taxon>Pseudomonadota</taxon>
        <taxon>Alphaproteobacteria</taxon>
        <taxon>Sphingomonadales</taxon>
        <taxon>Erythrobacteraceae</taxon>
        <taxon>Allopontixanthobacter</taxon>
    </lineage>
</organism>
<accession>A0A845AV90</accession>
<dbReference type="AlphaFoldDB" id="A0A845AV90"/>
<keyword evidence="2" id="KW-1185">Reference proteome</keyword>
<reference evidence="1 2" key="1">
    <citation type="submission" date="2019-12" db="EMBL/GenBank/DDBJ databases">
        <title>Genomic-based taxomic classification of the family Erythrobacteraceae.</title>
        <authorList>
            <person name="Xu L."/>
        </authorList>
    </citation>
    <scope>NUCLEOTIDE SEQUENCE [LARGE SCALE GENOMIC DNA]</scope>
    <source>
        <strain evidence="1 2">KCTC 42453</strain>
    </source>
</reference>
<protein>
    <submittedName>
        <fullName evidence="1">Uncharacterized protein</fullName>
    </submittedName>
</protein>
<evidence type="ECO:0000313" key="1">
    <source>
        <dbReference type="EMBL" id="MXP42951.1"/>
    </source>
</evidence>
<name>A0A845AV90_9SPHN</name>
<dbReference type="OrthoDB" id="4541095at2"/>
<proteinExistence type="predicted"/>
<gene>
    <name evidence="1" type="ORF">GRI65_00610</name>
</gene>
<sequence>MNDMSPAIQPKSDQISADDLLAGPMTIRVASVEINPGTEQPVIISYDNDNGRPWKPCKSMSRVLVAAWGPDAKQYVGRSITLFRDPTVKWGGMEVGGIRVSHLSDIEKPMQLALTATRGKRAPYSVQPLKVQTQEPQEDKAAIAADKIIATIARAPDVEKLDAYVASKSDMLADLANDRPDLHAKYETALQARRLELSSDDDADPFADLGDGE</sequence>
<evidence type="ECO:0000313" key="2">
    <source>
        <dbReference type="Proteomes" id="UP000431922"/>
    </source>
</evidence>
<dbReference type="RefSeq" id="WP_160754605.1">
    <property type="nucleotide sequence ID" value="NZ_WTYL01000001.1"/>
</dbReference>